<name>A0ABT1Z9C3_9ACTN</name>
<evidence type="ECO:0000256" key="2">
    <source>
        <dbReference type="ARBA" id="ARBA00022692"/>
    </source>
</evidence>
<feature type="transmembrane region" description="Helical" evidence="6">
    <location>
        <begin position="118"/>
        <end position="146"/>
    </location>
</feature>
<evidence type="ECO:0000313" key="8">
    <source>
        <dbReference type="Proteomes" id="UP001204320"/>
    </source>
</evidence>
<feature type="transmembrane region" description="Helical" evidence="6">
    <location>
        <begin position="75"/>
        <end position="97"/>
    </location>
</feature>
<sequence>MVEDKSAGSPAGKGQDCLSPAQTLHKAVDVGVGKASMPRGRSFLLAMMAGLFIAMGAALMLVVKSDSSLGFASSQILSGLVFSVGLFLVVVAGAELFTGNNLMAIGCLSGRYGAGRLVGSWLTVYAGNFVGSLLLVLILAGANFAGLNGGAVGVAAAGVAASKASLSPMAAFCRGIMCNVLVCLAVWMSFAGHSVADKFLACVMPVMGFVASGYEHCVANMFFLPYGLLVQALGQGGEAAAVSLAGACSNLLWVTLGNLVGGAVIIGGGYWLAYRRDFVADMSVNG</sequence>
<dbReference type="InterPro" id="IPR023271">
    <property type="entry name" value="Aquaporin-like"/>
</dbReference>
<dbReference type="PANTHER" id="PTHR30520:SF6">
    <property type="entry name" value="FORMATE_NITRATE FAMILY TRANSPORTER (EUROFUNG)"/>
    <property type="match status" value="1"/>
</dbReference>
<proteinExistence type="inferred from homology"/>
<dbReference type="PROSITE" id="PS01006">
    <property type="entry name" value="FORMATE_NITRITE_TP_2"/>
    <property type="match status" value="1"/>
</dbReference>
<dbReference type="PANTHER" id="PTHR30520">
    <property type="entry name" value="FORMATE TRANSPORTER-RELATED"/>
    <property type="match status" value="1"/>
</dbReference>
<keyword evidence="2 6" id="KW-0812">Transmembrane</keyword>
<accession>A0ABT1Z9C3</accession>
<dbReference type="InterPro" id="IPR000292">
    <property type="entry name" value="For/NO2_transpt"/>
</dbReference>
<comment type="subcellular location">
    <subcellularLocation>
        <location evidence="1">Membrane</location>
        <topology evidence="1">Multi-pass membrane protein</topology>
    </subcellularLocation>
</comment>
<dbReference type="PROSITE" id="PS01005">
    <property type="entry name" value="FORMATE_NITRITE_TP_1"/>
    <property type="match status" value="1"/>
</dbReference>
<evidence type="ECO:0000256" key="1">
    <source>
        <dbReference type="ARBA" id="ARBA00004141"/>
    </source>
</evidence>
<evidence type="ECO:0000256" key="6">
    <source>
        <dbReference type="SAM" id="Phobius"/>
    </source>
</evidence>
<dbReference type="InterPro" id="IPR024002">
    <property type="entry name" value="For/NO2_transpt_CS"/>
</dbReference>
<dbReference type="Gene3D" id="1.20.1080.10">
    <property type="entry name" value="Glycerol uptake facilitator protein"/>
    <property type="match status" value="1"/>
</dbReference>
<dbReference type="RefSeq" id="WP_258499287.1">
    <property type="nucleotide sequence ID" value="NZ_JANSKA010000005.1"/>
</dbReference>
<feature type="transmembrane region" description="Helical" evidence="6">
    <location>
        <begin position="251"/>
        <end position="273"/>
    </location>
</feature>
<dbReference type="Pfam" id="PF01226">
    <property type="entry name" value="Form_Nir_trans"/>
    <property type="match status" value="1"/>
</dbReference>
<keyword evidence="8" id="KW-1185">Reference proteome</keyword>
<evidence type="ECO:0000256" key="5">
    <source>
        <dbReference type="ARBA" id="ARBA00049660"/>
    </source>
</evidence>
<reference evidence="7 8" key="1">
    <citation type="submission" date="2022-08" db="EMBL/GenBank/DDBJ databases">
        <title>Tractidigestivibacter montrealensis type strain KD21.</title>
        <authorList>
            <person name="Diop K."/>
            <person name="Richard C."/>
            <person name="Routy B."/>
        </authorList>
    </citation>
    <scope>NUCLEOTIDE SEQUENCE [LARGE SCALE GENOMIC DNA]</scope>
    <source>
        <strain evidence="7 8">KD21</strain>
    </source>
</reference>
<comment type="similarity">
    <text evidence="5">Belongs to the FNT transporter (TC 1.A.16) family.</text>
</comment>
<feature type="transmembrane region" description="Helical" evidence="6">
    <location>
        <begin position="199"/>
        <end position="223"/>
    </location>
</feature>
<dbReference type="Proteomes" id="UP001204320">
    <property type="component" value="Unassembled WGS sequence"/>
</dbReference>
<comment type="caution">
    <text evidence="7">The sequence shown here is derived from an EMBL/GenBank/DDBJ whole genome shotgun (WGS) entry which is preliminary data.</text>
</comment>
<evidence type="ECO:0000313" key="7">
    <source>
        <dbReference type="EMBL" id="MCR9036812.1"/>
    </source>
</evidence>
<organism evidence="7 8">
    <name type="scientific">Tractidigestivibacter montrealensis</name>
    <dbReference type="NCBI Taxonomy" id="2972466"/>
    <lineage>
        <taxon>Bacteria</taxon>
        <taxon>Bacillati</taxon>
        <taxon>Actinomycetota</taxon>
        <taxon>Coriobacteriia</taxon>
        <taxon>Coriobacteriales</taxon>
        <taxon>Atopobiaceae</taxon>
        <taxon>Tractidigestivibacter</taxon>
    </lineage>
</organism>
<evidence type="ECO:0000256" key="3">
    <source>
        <dbReference type="ARBA" id="ARBA00022989"/>
    </source>
</evidence>
<feature type="transmembrane region" description="Helical" evidence="6">
    <location>
        <begin position="43"/>
        <end position="63"/>
    </location>
</feature>
<dbReference type="EMBL" id="JANSKA010000005">
    <property type="protein sequence ID" value="MCR9036812.1"/>
    <property type="molecule type" value="Genomic_DNA"/>
</dbReference>
<keyword evidence="4 6" id="KW-0472">Membrane</keyword>
<feature type="transmembrane region" description="Helical" evidence="6">
    <location>
        <begin position="166"/>
        <end position="187"/>
    </location>
</feature>
<keyword evidence="3 6" id="KW-1133">Transmembrane helix</keyword>
<gene>
    <name evidence="7" type="ORF">NVS32_07625</name>
</gene>
<evidence type="ECO:0000256" key="4">
    <source>
        <dbReference type="ARBA" id="ARBA00023136"/>
    </source>
</evidence>
<protein>
    <submittedName>
        <fullName evidence="7">Formate/nitrite transporter family protein</fullName>
    </submittedName>
</protein>